<accession>A0AA39J3F1</accession>
<reference evidence="1" key="1">
    <citation type="submission" date="2023-06" db="EMBL/GenBank/DDBJ databases">
        <authorList>
            <consortium name="Lawrence Berkeley National Laboratory"/>
            <person name="Ahrendt S."/>
            <person name="Sahu N."/>
            <person name="Indic B."/>
            <person name="Wong-Bajracharya J."/>
            <person name="Merenyi Z."/>
            <person name="Ke H.-M."/>
            <person name="Monk M."/>
            <person name="Kocsube S."/>
            <person name="Drula E."/>
            <person name="Lipzen A."/>
            <person name="Balint B."/>
            <person name="Henrissat B."/>
            <person name="Andreopoulos B."/>
            <person name="Martin F.M."/>
            <person name="Harder C.B."/>
            <person name="Rigling D."/>
            <person name="Ford K.L."/>
            <person name="Foster G.D."/>
            <person name="Pangilinan J."/>
            <person name="Papanicolaou A."/>
            <person name="Barry K."/>
            <person name="LaButti K."/>
            <person name="Viragh M."/>
            <person name="Koriabine M."/>
            <person name="Yan M."/>
            <person name="Riley R."/>
            <person name="Champramary S."/>
            <person name="Plett K.L."/>
            <person name="Tsai I.J."/>
            <person name="Slot J."/>
            <person name="Sipos G."/>
            <person name="Plett J."/>
            <person name="Nagy L.G."/>
            <person name="Grigoriev I.V."/>
        </authorList>
    </citation>
    <scope>NUCLEOTIDE SEQUENCE</scope>
    <source>
        <strain evidence="1">FPL87.14</strain>
    </source>
</reference>
<name>A0AA39J3F1_9AGAR</name>
<dbReference type="EMBL" id="JAUEPT010000070">
    <property type="protein sequence ID" value="KAK0434576.1"/>
    <property type="molecule type" value="Genomic_DNA"/>
</dbReference>
<dbReference type="AlphaFoldDB" id="A0AA39J3F1"/>
<dbReference type="Proteomes" id="UP001175226">
    <property type="component" value="Unassembled WGS sequence"/>
</dbReference>
<comment type="caution">
    <text evidence="1">The sequence shown here is derived from an EMBL/GenBank/DDBJ whole genome shotgun (WGS) entry which is preliminary data.</text>
</comment>
<feature type="non-terminal residue" evidence="1">
    <location>
        <position position="1"/>
    </location>
</feature>
<keyword evidence="2" id="KW-1185">Reference proteome</keyword>
<evidence type="ECO:0000313" key="1">
    <source>
        <dbReference type="EMBL" id="KAK0434576.1"/>
    </source>
</evidence>
<proteinExistence type="predicted"/>
<organism evidence="1 2">
    <name type="scientific">Armillaria borealis</name>
    <dbReference type="NCBI Taxonomy" id="47425"/>
    <lineage>
        <taxon>Eukaryota</taxon>
        <taxon>Fungi</taxon>
        <taxon>Dikarya</taxon>
        <taxon>Basidiomycota</taxon>
        <taxon>Agaricomycotina</taxon>
        <taxon>Agaricomycetes</taxon>
        <taxon>Agaricomycetidae</taxon>
        <taxon>Agaricales</taxon>
        <taxon>Marasmiineae</taxon>
        <taxon>Physalacriaceae</taxon>
        <taxon>Armillaria</taxon>
    </lineage>
</organism>
<sequence length="129" mass="14655">FVCGPHGSHAMQRLPPYPEEWHVFLNSRQLGAKSRCFNNLFTLTALGVYDGDFMHFKTGVAAVTLNGGRTYHRLIPAHEGQHAIRWFLHEPGMLYSQGADQSIPKNWIDATLAGLQRVNPFIRELQNLR</sequence>
<feature type="non-terminal residue" evidence="1">
    <location>
        <position position="129"/>
    </location>
</feature>
<evidence type="ECO:0000313" key="2">
    <source>
        <dbReference type="Proteomes" id="UP001175226"/>
    </source>
</evidence>
<protein>
    <submittedName>
        <fullName evidence="1">Uncharacterized protein</fullName>
    </submittedName>
</protein>
<gene>
    <name evidence="1" type="ORF">EV421DRAFT_1691869</name>
</gene>